<feature type="domain" description="Amidase" evidence="2">
    <location>
        <begin position="28"/>
        <end position="453"/>
    </location>
</feature>
<comment type="caution">
    <text evidence="3">The sequence shown here is derived from an EMBL/GenBank/DDBJ whole genome shotgun (WGS) entry which is preliminary data.</text>
</comment>
<sequence>MRVSEYVEHDATGLACLISSGQVSAGEVQRAALQAIEAVNRELNALVGEPFEEPLAHKESGPFSGVPFLIKDLVLHAEGVPSRSGSRMTGEGVTFPYDSDLMTRFRSAGLATLGRTATPEFGFNASTESVLTGPTRNPWNPAHSAGGSSGGSGALVAARAVPVAHANDGGGSIRIPAAVNGLVGLKPTRGRVPLGPDFGEALNGAAVEFVLTRTVRDCAALLDAVHGPGIGDKYYTAPPGRPFAREVGEAPGKLRVAFTTEAWSGVPVDAECVRAVEGLAALLEELGYDVTEASPDLDAEAFDRANSRIWFAFLAGAVATYGRLTGNRPSPETLEATTLACSEAGNRLTALDMLEAEAIQNQITRTMGRWFLDYDVLLTPTLAHATFPLGLLDADDPDLGARDWYDKIFRHAPFTALFNMTGQPAMSLPVMTTGSGGPVGIQLVARFGEEATLIRLAARLEEARPWDGRRPPVCAGTS</sequence>
<evidence type="ECO:0000256" key="1">
    <source>
        <dbReference type="ARBA" id="ARBA00009199"/>
    </source>
</evidence>
<dbReference type="PROSITE" id="PS00571">
    <property type="entry name" value="AMIDASES"/>
    <property type="match status" value="1"/>
</dbReference>
<evidence type="ECO:0000313" key="4">
    <source>
        <dbReference type="Proteomes" id="UP000295244"/>
    </source>
</evidence>
<dbReference type="InterPro" id="IPR000120">
    <property type="entry name" value="Amidase"/>
</dbReference>
<dbReference type="Pfam" id="PF01425">
    <property type="entry name" value="Amidase"/>
    <property type="match status" value="1"/>
</dbReference>
<dbReference type="InterPro" id="IPR036928">
    <property type="entry name" value="AS_sf"/>
</dbReference>
<dbReference type="Gene3D" id="3.90.1300.10">
    <property type="entry name" value="Amidase signature (AS) domain"/>
    <property type="match status" value="1"/>
</dbReference>
<dbReference type="SUPFAM" id="SSF75304">
    <property type="entry name" value="Amidase signature (AS) enzymes"/>
    <property type="match status" value="1"/>
</dbReference>
<evidence type="ECO:0000313" key="3">
    <source>
        <dbReference type="EMBL" id="TCJ19961.1"/>
    </source>
</evidence>
<name>A0A4R1BQS0_9ACTN</name>
<dbReference type="Proteomes" id="UP000295244">
    <property type="component" value="Unassembled WGS sequence"/>
</dbReference>
<keyword evidence="4" id="KW-1185">Reference proteome</keyword>
<organism evidence="3 4">
    <name type="scientific">Rubrobacter taiwanensis</name>
    <dbReference type="NCBI Taxonomy" id="185139"/>
    <lineage>
        <taxon>Bacteria</taxon>
        <taxon>Bacillati</taxon>
        <taxon>Actinomycetota</taxon>
        <taxon>Rubrobacteria</taxon>
        <taxon>Rubrobacterales</taxon>
        <taxon>Rubrobacteraceae</taxon>
        <taxon>Rubrobacter</taxon>
    </lineage>
</organism>
<dbReference type="EMBL" id="SKBU01000006">
    <property type="protein sequence ID" value="TCJ19961.1"/>
    <property type="molecule type" value="Genomic_DNA"/>
</dbReference>
<dbReference type="InterPro" id="IPR020556">
    <property type="entry name" value="Amidase_CS"/>
</dbReference>
<accession>A0A4R1BQS0</accession>
<dbReference type="RefSeq" id="WP_132688347.1">
    <property type="nucleotide sequence ID" value="NZ_SKBU01000006.1"/>
</dbReference>
<dbReference type="PANTHER" id="PTHR11895:SF7">
    <property type="entry name" value="GLUTAMYL-TRNA(GLN) AMIDOTRANSFERASE SUBUNIT A, MITOCHONDRIAL"/>
    <property type="match status" value="1"/>
</dbReference>
<dbReference type="PANTHER" id="PTHR11895">
    <property type="entry name" value="TRANSAMIDASE"/>
    <property type="match status" value="1"/>
</dbReference>
<gene>
    <name evidence="3" type="ORF">E0L93_03155</name>
</gene>
<dbReference type="OrthoDB" id="5175573at2"/>
<proteinExistence type="inferred from homology"/>
<dbReference type="AlphaFoldDB" id="A0A4R1BQS0"/>
<evidence type="ECO:0000259" key="2">
    <source>
        <dbReference type="Pfam" id="PF01425"/>
    </source>
</evidence>
<dbReference type="InterPro" id="IPR023631">
    <property type="entry name" value="Amidase_dom"/>
</dbReference>
<comment type="similarity">
    <text evidence="1">Belongs to the amidase family.</text>
</comment>
<protein>
    <submittedName>
        <fullName evidence="3">Amidase</fullName>
    </submittedName>
</protein>
<dbReference type="GO" id="GO:0003824">
    <property type="term" value="F:catalytic activity"/>
    <property type="evidence" value="ECO:0007669"/>
    <property type="project" value="InterPro"/>
</dbReference>
<reference evidence="3 4" key="1">
    <citation type="submission" date="2019-03" db="EMBL/GenBank/DDBJ databases">
        <title>Whole genome sequence of a novel Rubrobacter taiwanensis strain, isolated from Yellowstone National Park.</title>
        <authorList>
            <person name="Freed S."/>
            <person name="Ramaley R.F."/>
            <person name="Kyndt J.A."/>
        </authorList>
    </citation>
    <scope>NUCLEOTIDE SEQUENCE [LARGE SCALE GENOMIC DNA]</scope>
    <source>
        <strain evidence="3 4">Yellowstone</strain>
    </source>
</reference>